<dbReference type="InterPro" id="IPR008869">
    <property type="entry name" value="MlaC/ttg2D"/>
</dbReference>
<evidence type="ECO:0000313" key="2">
    <source>
        <dbReference type="EMBL" id="OCX74155.1"/>
    </source>
</evidence>
<dbReference type="Proteomes" id="UP000095008">
    <property type="component" value="Unassembled WGS sequence"/>
</dbReference>
<gene>
    <name evidence="2" type="ORF">A6M23_06795</name>
</gene>
<dbReference type="InterPro" id="IPR017842">
    <property type="entry name" value="Hopanoid_biosyn-assoc_HpnM"/>
</dbReference>
<feature type="chain" id="PRO_5008663424" description="Toluene tolerance protein" evidence="1">
    <location>
        <begin position="30"/>
        <end position="211"/>
    </location>
</feature>
<keyword evidence="1" id="KW-0732">Signal</keyword>
<accession>A0A1C2IDT5</accession>
<keyword evidence="3" id="KW-1185">Reference proteome</keyword>
<reference evidence="2" key="1">
    <citation type="journal article" date="2016" name="Int. J. Mol. Sci.">
        <title>Comparative genomics of the extreme acidophile Acidithiobacillus thiooxidans reveals intraspecific divergence and niche adaptation.</title>
        <authorList>
            <person name="Zhang X."/>
            <person name="Feng X."/>
            <person name="Tao J."/>
            <person name="Ma L."/>
            <person name="Xiao Y."/>
            <person name="Liang Y."/>
            <person name="Liu X."/>
            <person name="Yin H."/>
        </authorList>
    </citation>
    <scope>NUCLEOTIDE SEQUENCE [LARGE SCALE GENOMIC DNA]</scope>
    <source>
        <strain evidence="2">DXS-W</strain>
    </source>
</reference>
<proteinExistence type="predicted"/>
<feature type="signal peptide" evidence="1">
    <location>
        <begin position="1"/>
        <end position="29"/>
    </location>
</feature>
<dbReference type="Gene3D" id="3.10.450.710">
    <property type="entry name" value="Tgt2/MlaC"/>
    <property type="match status" value="1"/>
</dbReference>
<protein>
    <recommendedName>
        <fullName evidence="4">Toluene tolerance protein</fullName>
    </recommendedName>
</protein>
<dbReference type="EMBL" id="LWRY01000045">
    <property type="protein sequence ID" value="OCX74155.1"/>
    <property type="molecule type" value="Genomic_DNA"/>
</dbReference>
<dbReference type="NCBIfam" id="TIGR03481">
    <property type="entry name" value="HpnM"/>
    <property type="match status" value="1"/>
</dbReference>
<sequence length="211" mass="22961">MQFSKLTETPKFLGACIAIFMLGTGSAIASTGNAPDSVVAKLNMALIHSMKMGPSSSFKSRFHALYPEMIHAYDFSKIAHYSLGTAWDKLSAPEKKQFVQALTHYSVANYAAHFTHYAGQKFSSPISNSVPGHRMMVSTTLKSGNGGKNNTFDYLLSQNHGQWKIINVMTDGVSNLAMQKAEFTGALKKGGIHALMNGINKRSEMLAHAAR</sequence>
<comment type="caution">
    <text evidence="2">The sequence shown here is derived from an EMBL/GenBank/DDBJ whole genome shotgun (WGS) entry which is preliminary data.</text>
</comment>
<dbReference type="AlphaFoldDB" id="A0A1C2IDT5"/>
<evidence type="ECO:0008006" key="4">
    <source>
        <dbReference type="Google" id="ProtNLM"/>
    </source>
</evidence>
<dbReference type="InterPro" id="IPR042245">
    <property type="entry name" value="Tgt2/MlaC_sf"/>
</dbReference>
<dbReference type="PANTHER" id="PTHR36573">
    <property type="entry name" value="INTERMEMBRANE PHOSPHOLIPID TRANSPORT SYSTEM BINDING PROTEIN MLAC"/>
    <property type="match status" value="1"/>
</dbReference>
<dbReference type="Pfam" id="PF05494">
    <property type="entry name" value="MlaC"/>
    <property type="match status" value="1"/>
</dbReference>
<evidence type="ECO:0000313" key="3">
    <source>
        <dbReference type="Proteomes" id="UP000095008"/>
    </source>
</evidence>
<organism evidence="2 3">
    <name type="scientific">Acidithiobacillus thiooxidans</name>
    <name type="common">Thiobacillus thiooxidans</name>
    <dbReference type="NCBI Taxonomy" id="930"/>
    <lineage>
        <taxon>Bacteria</taxon>
        <taxon>Pseudomonadati</taxon>
        <taxon>Pseudomonadota</taxon>
        <taxon>Acidithiobacillia</taxon>
        <taxon>Acidithiobacillales</taxon>
        <taxon>Acidithiobacillaceae</taxon>
        <taxon>Acidithiobacillus</taxon>
    </lineage>
</organism>
<name>A0A1C2IDT5_ACITH</name>
<dbReference type="PANTHER" id="PTHR36573:SF1">
    <property type="entry name" value="INTERMEMBRANE PHOSPHOLIPID TRANSPORT SYSTEM BINDING PROTEIN MLAC"/>
    <property type="match status" value="1"/>
</dbReference>
<evidence type="ECO:0000256" key="1">
    <source>
        <dbReference type="SAM" id="SignalP"/>
    </source>
</evidence>